<dbReference type="InterPro" id="IPR000157">
    <property type="entry name" value="TIR_dom"/>
</dbReference>
<comment type="catalytic activity">
    <reaction evidence="4">
        <text>NAD(+) + H2O = ADP-D-ribose + nicotinamide + H(+)</text>
        <dbReference type="Rhea" id="RHEA:16301"/>
        <dbReference type="ChEBI" id="CHEBI:15377"/>
        <dbReference type="ChEBI" id="CHEBI:15378"/>
        <dbReference type="ChEBI" id="CHEBI:17154"/>
        <dbReference type="ChEBI" id="CHEBI:57540"/>
        <dbReference type="ChEBI" id="CHEBI:57967"/>
        <dbReference type="EC" id="3.2.2.6"/>
    </reaction>
    <physiologicalReaction direction="left-to-right" evidence="4">
        <dbReference type="Rhea" id="RHEA:16302"/>
    </physiologicalReaction>
</comment>
<evidence type="ECO:0000256" key="3">
    <source>
        <dbReference type="ARBA" id="ARBA00023027"/>
    </source>
</evidence>
<dbReference type="AlphaFoldDB" id="A0A9Q0L1Q3"/>
<dbReference type="PANTHER" id="PTHR32009">
    <property type="entry name" value="TMV RESISTANCE PROTEIN N-LIKE"/>
    <property type="match status" value="1"/>
</dbReference>
<protein>
    <recommendedName>
        <fullName evidence="1">ADP-ribosyl cyclase/cyclic ADP-ribose hydrolase</fullName>
        <ecNumber evidence="1">3.2.2.6</ecNumber>
    </recommendedName>
</protein>
<dbReference type="PANTHER" id="PTHR32009:SF39">
    <property type="entry name" value="TIR DOMAIN-CONTAINING PROTEIN"/>
    <property type="match status" value="1"/>
</dbReference>
<keyword evidence="3" id="KW-0520">NAD</keyword>
<reference evidence="6" key="1">
    <citation type="journal article" date="2023" name="Plant J.">
        <title>The genome of the king protea, Protea cynaroides.</title>
        <authorList>
            <person name="Chang J."/>
            <person name="Duong T.A."/>
            <person name="Schoeman C."/>
            <person name="Ma X."/>
            <person name="Roodt D."/>
            <person name="Barker N."/>
            <person name="Li Z."/>
            <person name="Van de Peer Y."/>
            <person name="Mizrachi E."/>
        </authorList>
    </citation>
    <scope>NUCLEOTIDE SEQUENCE</scope>
    <source>
        <tissue evidence="6">Young leaves</tissue>
    </source>
</reference>
<evidence type="ECO:0000256" key="4">
    <source>
        <dbReference type="ARBA" id="ARBA00047304"/>
    </source>
</evidence>
<gene>
    <name evidence="6" type="ORF">NE237_031238</name>
</gene>
<evidence type="ECO:0000313" key="6">
    <source>
        <dbReference type="EMBL" id="KAJ4980401.1"/>
    </source>
</evidence>
<dbReference type="Gene3D" id="3.40.50.10140">
    <property type="entry name" value="Toll/interleukin-1 receptor homology (TIR) domain"/>
    <property type="match status" value="1"/>
</dbReference>
<dbReference type="GO" id="GO:0061809">
    <property type="term" value="F:NAD+ nucleosidase activity, cyclic ADP-ribose generating"/>
    <property type="evidence" value="ECO:0007669"/>
    <property type="project" value="UniProtKB-EC"/>
</dbReference>
<organism evidence="6 7">
    <name type="scientific">Protea cynaroides</name>
    <dbReference type="NCBI Taxonomy" id="273540"/>
    <lineage>
        <taxon>Eukaryota</taxon>
        <taxon>Viridiplantae</taxon>
        <taxon>Streptophyta</taxon>
        <taxon>Embryophyta</taxon>
        <taxon>Tracheophyta</taxon>
        <taxon>Spermatophyta</taxon>
        <taxon>Magnoliopsida</taxon>
        <taxon>Proteales</taxon>
        <taxon>Proteaceae</taxon>
        <taxon>Protea</taxon>
    </lineage>
</organism>
<name>A0A9Q0L1Q3_9MAGN</name>
<dbReference type="InterPro" id="IPR035897">
    <property type="entry name" value="Toll_tir_struct_dom_sf"/>
</dbReference>
<dbReference type="OrthoDB" id="6078042at2759"/>
<evidence type="ECO:0000256" key="2">
    <source>
        <dbReference type="ARBA" id="ARBA00022801"/>
    </source>
</evidence>
<sequence>MAEHVGSCKVFISYKQEDTGNTFTSSLYEYLRGKGIDAFLDNESTRKAEEMLPKFLETIRSSKISIPVISTGYVKSQWCLMEQSEMVECYESKGQKILPIFFDVSATDVRDHTGIVKASLDEHKKGNDEQTIKRWKNALNVVTRMSGYRLNEVNG</sequence>
<dbReference type="PROSITE" id="PS50104">
    <property type="entry name" value="TIR"/>
    <property type="match status" value="1"/>
</dbReference>
<evidence type="ECO:0000313" key="7">
    <source>
        <dbReference type="Proteomes" id="UP001141806"/>
    </source>
</evidence>
<evidence type="ECO:0000256" key="1">
    <source>
        <dbReference type="ARBA" id="ARBA00011982"/>
    </source>
</evidence>
<keyword evidence="2" id="KW-0378">Hydrolase</keyword>
<accession>A0A9Q0L1Q3</accession>
<proteinExistence type="predicted"/>
<comment type="caution">
    <text evidence="6">The sequence shown here is derived from an EMBL/GenBank/DDBJ whole genome shotgun (WGS) entry which is preliminary data.</text>
</comment>
<feature type="domain" description="TIR" evidence="5">
    <location>
        <begin position="6"/>
        <end position="155"/>
    </location>
</feature>
<dbReference type="Proteomes" id="UP001141806">
    <property type="component" value="Unassembled WGS sequence"/>
</dbReference>
<dbReference type="SUPFAM" id="SSF52200">
    <property type="entry name" value="Toll/Interleukin receptor TIR domain"/>
    <property type="match status" value="1"/>
</dbReference>
<dbReference type="Pfam" id="PF01582">
    <property type="entry name" value="TIR"/>
    <property type="match status" value="1"/>
</dbReference>
<dbReference type="GO" id="GO:0007165">
    <property type="term" value="P:signal transduction"/>
    <property type="evidence" value="ECO:0007669"/>
    <property type="project" value="InterPro"/>
</dbReference>
<dbReference type="EMBL" id="JAMYWD010000001">
    <property type="protein sequence ID" value="KAJ4980401.1"/>
    <property type="molecule type" value="Genomic_DNA"/>
</dbReference>
<dbReference type="SMART" id="SM00255">
    <property type="entry name" value="TIR"/>
    <property type="match status" value="1"/>
</dbReference>
<keyword evidence="7" id="KW-1185">Reference proteome</keyword>
<dbReference type="EC" id="3.2.2.6" evidence="1"/>
<evidence type="ECO:0000259" key="5">
    <source>
        <dbReference type="PROSITE" id="PS50104"/>
    </source>
</evidence>